<reference evidence="1 2" key="1">
    <citation type="journal article" date="2022" name="bioRxiv">
        <title>The genome of the oomycete Peronosclerospora sorghi, a cosmopolitan pathogen of maize and sorghum, is inflated with dispersed pseudogenes.</title>
        <authorList>
            <person name="Fletcher K."/>
            <person name="Martin F."/>
            <person name="Isakeit T."/>
            <person name="Cavanaugh K."/>
            <person name="Magill C."/>
            <person name="Michelmore R."/>
        </authorList>
    </citation>
    <scope>NUCLEOTIDE SEQUENCE [LARGE SCALE GENOMIC DNA]</scope>
    <source>
        <strain evidence="1">P6</strain>
    </source>
</reference>
<accession>A0ACC0WWU3</accession>
<dbReference type="Proteomes" id="UP001163321">
    <property type="component" value="Chromosome 1"/>
</dbReference>
<organism evidence="1 2">
    <name type="scientific">Peronosclerospora sorghi</name>
    <dbReference type="NCBI Taxonomy" id="230839"/>
    <lineage>
        <taxon>Eukaryota</taxon>
        <taxon>Sar</taxon>
        <taxon>Stramenopiles</taxon>
        <taxon>Oomycota</taxon>
        <taxon>Peronosporomycetes</taxon>
        <taxon>Peronosporales</taxon>
        <taxon>Peronosporaceae</taxon>
        <taxon>Peronosclerospora</taxon>
    </lineage>
</organism>
<name>A0ACC0WWU3_9STRA</name>
<protein>
    <submittedName>
        <fullName evidence="1">Uncharacterized protein</fullName>
    </submittedName>
</protein>
<gene>
    <name evidence="1" type="ORF">PsorP6_001014</name>
</gene>
<dbReference type="EMBL" id="CM047580">
    <property type="protein sequence ID" value="KAI9923160.1"/>
    <property type="molecule type" value="Genomic_DNA"/>
</dbReference>
<keyword evidence="2" id="KW-1185">Reference proteome</keyword>
<comment type="caution">
    <text evidence="1">The sequence shown here is derived from an EMBL/GenBank/DDBJ whole genome shotgun (WGS) entry which is preliminary data.</text>
</comment>
<evidence type="ECO:0000313" key="2">
    <source>
        <dbReference type="Proteomes" id="UP001163321"/>
    </source>
</evidence>
<evidence type="ECO:0000313" key="1">
    <source>
        <dbReference type="EMBL" id="KAI9923160.1"/>
    </source>
</evidence>
<sequence>MWPSKAVSSSSIEPQADRTVHKKIDGRFRPFSTAKRHNRRRPKQEVDVLRAKVLELEKELSNLRCGNVSSAVISRKASQIHVSWRDVLELEKQRIAASLTENQTLRNQLWSQLEVAYNFEAGMLQHQIETLILESIADIPRPLALSCTAIFTHLNRSLQTQLREVGTIFTTHGLSSVLRELHGGVEFQREPNGLSFRHEQTRLVPFSWCALHQAVWNSLHNGSVVHDTKAQLIEKDHSNLILWDAFELLQAHQITVTKYIACQRYLETDRVVFVWSSYVLIDGDVSVRLHERGWSMAANFELHQDVTYGTDRSNTFMRSCISRVAMELVPEVCAFTSEQERQRRGSKLANLIVNTYRHNCEQVLEVVNKRLVREDSDKV</sequence>
<proteinExistence type="predicted"/>